<dbReference type="InterPro" id="IPR018687">
    <property type="entry name" value="DUF2177_membr"/>
</dbReference>
<evidence type="ECO:0000313" key="2">
    <source>
        <dbReference type="EMBL" id="QHT33815.1"/>
    </source>
</evidence>
<feature type="transmembrane region" description="Helical" evidence="1">
    <location>
        <begin position="45"/>
        <end position="64"/>
    </location>
</feature>
<feature type="transmembrane region" description="Helical" evidence="1">
    <location>
        <begin position="84"/>
        <end position="105"/>
    </location>
</feature>
<protein>
    <recommendedName>
        <fullName evidence="3">DUF2177 family protein</fullName>
    </recommendedName>
</protein>
<keyword evidence="1" id="KW-1133">Transmembrane helix</keyword>
<dbReference type="AlphaFoldDB" id="A0A6C0F387"/>
<evidence type="ECO:0008006" key="3">
    <source>
        <dbReference type="Google" id="ProtNLM"/>
    </source>
</evidence>
<dbReference type="Pfam" id="PF09945">
    <property type="entry name" value="DUF2177"/>
    <property type="match status" value="1"/>
</dbReference>
<accession>A0A6C0F387</accession>
<keyword evidence="1" id="KW-0472">Membrane</keyword>
<keyword evidence="1" id="KW-0812">Transmembrane</keyword>
<feature type="transmembrane region" description="Helical" evidence="1">
    <location>
        <begin position="6"/>
        <end position="24"/>
    </location>
</feature>
<reference evidence="2" key="1">
    <citation type="journal article" date="2020" name="Nature">
        <title>Giant virus diversity and host interactions through global metagenomics.</title>
        <authorList>
            <person name="Schulz F."/>
            <person name="Roux S."/>
            <person name="Paez-Espino D."/>
            <person name="Jungbluth S."/>
            <person name="Walsh D.A."/>
            <person name="Denef V.J."/>
            <person name="McMahon K.D."/>
            <person name="Konstantinidis K.T."/>
            <person name="Eloe-Fadrosh E.A."/>
            <person name="Kyrpides N.C."/>
            <person name="Woyke T."/>
        </authorList>
    </citation>
    <scope>NUCLEOTIDE SEQUENCE</scope>
    <source>
        <strain evidence="2">GVMAG-M-3300009161-52</strain>
    </source>
</reference>
<proteinExistence type="predicted"/>
<evidence type="ECO:0000256" key="1">
    <source>
        <dbReference type="SAM" id="Phobius"/>
    </source>
</evidence>
<dbReference type="EMBL" id="MN738979">
    <property type="protein sequence ID" value="QHT33815.1"/>
    <property type="molecule type" value="Genomic_DNA"/>
</dbReference>
<sequence length="134" mass="15062">MNQVLIYIITIVLFIAVDAPYLYLNADMYKTKTMAISGKDYTKRYYSAVIVYLALALGIVVLVLPRIRNTSNTSLQTRIQDAILYGGAFGLASYATFDFTMHFMFDKWDLGVSIMDSIWGGILCSIVSLIISYL</sequence>
<feature type="transmembrane region" description="Helical" evidence="1">
    <location>
        <begin position="117"/>
        <end position="133"/>
    </location>
</feature>
<name>A0A6C0F387_9ZZZZ</name>
<organism evidence="2">
    <name type="scientific">viral metagenome</name>
    <dbReference type="NCBI Taxonomy" id="1070528"/>
    <lineage>
        <taxon>unclassified sequences</taxon>
        <taxon>metagenomes</taxon>
        <taxon>organismal metagenomes</taxon>
    </lineage>
</organism>